<dbReference type="Proteomes" id="UP001165366">
    <property type="component" value="Unassembled WGS sequence"/>
</dbReference>
<dbReference type="Gene3D" id="1.25.40.390">
    <property type="match status" value="1"/>
</dbReference>
<evidence type="ECO:0000259" key="8">
    <source>
        <dbReference type="Pfam" id="PF14322"/>
    </source>
</evidence>
<reference evidence="9" key="1">
    <citation type="submission" date="2022-01" db="EMBL/GenBank/DDBJ databases">
        <authorList>
            <person name="Wang Y."/>
        </authorList>
    </citation>
    <scope>NUCLEOTIDE SEQUENCE</scope>
    <source>
        <strain evidence="9">WB101</strain>
    </source>
</reference>
<keyword evidence="5" id="KW-0998">Cell outer membrane</keyword>
<evidence type="ECO:0000313" key="10">
    <source>
        <dbReference type="Proteomes" id="UP001165366"/>
    </source>
</evidence>
<dbReference type="InterPro" id="IPR012944">
    <property type="entry name" value="SusD_RagB_dom"/>
</dbReference>
<evidence type="ECO:0000256" key="5">
    <source>
        <dbReference type="ARBA" id="ARBA00023237"/>
    </source>
</evidence>
<comment type="caution">
    <text evidence="9">The sequence shown here is derived from an EMBL/GenBank/DDBJ whole genome shotgun (WGS) entry which is preliminary data.</text>
</comment>
<evidence type="ECO:0000313" key="9">
    <source>
        <dbReference type="EMBL" id="MCG2588716.1"/>
    </source>
</evidence>
<name>A0ABS9KCZ0_9BACT</name>
<keyword evidence="4" id="KW-0472">Membrane</keyword>
<evidence type="ECO:0000256" key="3">
    <source>
        <dbReference type="ARBA" id="ARBA00022729"/>
    </source>
</evidence>
<dbReference type="RefSeq" id="WP_237853579.1">
    <property type="nucleotide sequence ID" value="NZ_JAKLWS010000009.1"/>
</dbReference>
<sequence>MFYKSLNHKKFITTLGLVMMVLMASCTDLTEEVESEVTADNFFQTEEEFISALGDAYGTLTGIEGGGFAQVNEVTTDEIQIPARGQDWFENGFWFRVNTHTWTPDEFNGAWTFMYSGVNAANRLIFQFEEAVAAGAAEPSLADPIIAELQALRAFYYLNLLDVYGNVPIITSFADAPENPEQPSSDFQQGRQEVFNFVEQELLNSIPKLSDDVGSTYGRMNEYVARMALAKLYLNAEVYTGTQRWQDAITELDAIIDSGNYSLAASYLDNFAINNSGSPENMFVVPFDEVFLPGFSLNVMTLHYASQATYNFQSQPWNGWSGSQKLYEHYIMPDLNPGPQAEVFGIMPTADDIGLERVQGTVDDRKGNLIVGPQFSAAGERLTDGGVFAPEADLNGPPLTFTPFINDLQFSGCRQCGARIGKYEFENGINTSMNNDYVIYRYADVLLMKAEALWRLNQSDTEALMLVNTVRQRAGVDGFDELTADRLLGERMREMFFELTRRQDLIRFAGDEGPTEYNDSWKFKDVSPETRNVMPIPRVQLETNPNLVQNPGY</sequence>
<reference evidence="9" key="2">
    <citation type="submission" date="2024-05" db="EMBL/GenBank/DDBJ databases">
        <title>Rhodohalobacter halophilus gen. nov., sp. nov., a moderately halophilic member of the family Balneolaceae.</title>
        <authorList>
            <person name="Xia J."/>
        </authorList>
    </citation>
    <scope>NUCLEOTIDE SEQUENCE</scope>
    <source>
        <strain evidence="9">WB101</strain>
    </source>
</reference>
<evidence type="ECO:0000256" key="1">
    <source>
        <dbReference type="ARBA" id="ARBA00004442"/>
    </source>
</evidence>
<evidence type="ECO:0000256" key="6">
    <source>
        <dbReference type="SAM" id="SignalP"/>
    </source>
</evidence>
<dbReference type="Pfam" id="PF07980">
    <property type="entry name" value="SusD_RagB"/>
    <property type="match status" value="1"/>
</dbReference>
<keyword evidence="10" id="KW-1185">Reference proteome</keyword>
<keyword evidence="3 6" id="KW-0732">Signal</keyword>
<feature type="domain" description="RagB/SusD" evidence="7">
    <location>
        <begin position="431"/>
        <end position="553"/>
    </location>
</feature>
<feature type="domain" description="SusD-like N-terminal" evidence="8">
    <location>
        <begin position="88"/>
        <end position="234"/>
    </location>
</feature>
<dbReference type="InterPro" id="IPR033985">
    <property type="entry name" value="SusD-like_N"/>
</dbReference>
<evidence type="ECO:0000256" key="2">
    <source>
        <dbReference type="ARBA" id="ARBA00006275"/>
    </source>
</evidence>
<comment type="subcellular location">
    <subcellularLocation>
        <location evidence="1">Cell outer membrane</location>
    </subcellularLocation>
</comment>
<dbReference type="SUPFAM" id="SSF48452">
    <property type="entry name" value="TPR-like"/>
    <property type="match status" value="1"/>
</dbReference>
<evidence type="ECO:0000256" key="4">
    <source>
        <dbReference type="ARBA" id="ARBA00023136"/>
    </source>
</evidence>
<protein>
    <submittedName>
        <fullName evidence="9">RagB/SusD family nutrient uptake outer membrane protein</fullName>
    </submittedName>
</protein>
<feature type="chain" id="PRO_5045090861" evidence="6">
    <location>
        <begin position="31"/>
        <end position="553"/>
    </location>
</feature>
<dbReference type="EMBL" id="JAKLWS010000009">
    <property type="protein sequence ID" value="MCG2588716.1"/>
    <property type="molecule type" value="Genomic_DNA"/>
</dbReference>
<dbReference type="InterPro" id="IPR011990">
    <property type="entry name" value="TPR-like_helical_dom_sf"/>
</dbReference>
<organism evidence="9 10">
    <name type="scientific">Rhodohalobacter sulfatireducens</name>
    <dbReference type="NCBI Taxonomy" id="2911366"/>
    <lineage>
        <taxon>Bacteria</taxon>
        <taxon>Pseudomonadati</taxon>
        <taxon>Balneolota</taxon>
        <taxon>Balneolia</taxon>
        <taxon>Balneolales</taxon>
        <taxon>Balneolaceae</taxon>
        <taxon>Rhodohalobacter</taxon>
    </lineage>
</organism>
<comment type="similarity">
    <text evidence="2">Belongs to the SusD family.</text>
</comment>
<dbReference type="Pfam" id="PF14322">
    <property type="entry name" value="SusD-like_3"/>
    <property type="match status" value="1"/>
</dbReference>
<evidence type="ECO:0000259" key="7">
    <source>
        <dbReference type="Pfam" id="PF07980"/>
    </source>
</evidence>
<accession>A0ABS9KCZ0</accession>
<gene>
    <name evidence="9" type="ORF">L6773_09075</name>
</gene>
<proteinExistence type="inferred from homology"/>
<dbReference type="PROSITE" id="PS51257">
    <property type="entry name" value="PROKAR_LIPOPROTEIN"/>
    <property type="match status" value="1"/>
</dbReference>
<feature type="signal peptide" evidence="6">
    <location>
        <begin position="1"/>
        <end position="30"/>
    </location>
</feature>